<dbReference type="CDD" id="cd04491">
    <property type="entry name" value="SoSSB_OBF"/>
    <property type="match status" value="2"/>
</dbReference>
<comment type="caution">
    <text evidence="3">The sequence shown here is derived from an EMBL/GenBank/DDBJ whole genome shotgun (WGS) entry which is preliminary data.</text>
</comment>
<sequence>MSVPRWPSRHGSRNERAAVRFHYALVDDILSREEFDRRIDEKIASHGGAIDETAAALLLVDELGRSHLKIQAITSSPSLVSFFGKVVQITDPKDFTRDDGSTGYVSRIELADSTGSISLVLWDEMAAGVQELEIGVAIEVIGRPKKGQRIEVHALAIRETSVEISISEERSRSFSSNADIDARILALSSPRTFSRRDGSEATIQEAIIGDPTGCARFITWDPSLLDGIPEGISVRITGAKRRSSDEGVEYIAQEETRVIPLDEEIGFSFTPSNEVHDKGVYSVRGEIITLHPPRQFTTRRGELSWVRNLFIEGPLRIVIWGDRACDPFLSGETIEVYNAGARLNRYGDVELSVGFGSAIRVVPGETEETEIEGVIFLSPEGMSLFDGKTIFIIEPPDLQIATRYRVFGRVSGRRFIVDQATPLATDPESLLARAAALIDPSLSPSGVRH</sequence>
<dbReference type="AlphaFoldDB" id="A0ABD4TKF6"/>
<dbReference type="Gene3D" id="2.40.50.140">
    <property type="entry name" value="Nucleic acid-binding proteins"/>
    <property type="match status" value="3"/>
</dbReference>
<organism evidence="3 4">
    <name type="scientific">Methanocalculus taiwanensis</name>
    <dbReference type="NCBI Taxonomy" id="106207"/>
    <lineage>
        <taxon>Archaea</taxon>
        <taxon>Methanobacteriati</taxon>
        <taxon>Methanobacteriota</taxon>
        <taxon>Stenosarchaea group</taxon>
        <taxon>Methanomicrobia</taxon>
        <taxon>Methanomicrobiales</taxon>
        <taxon>Methanocalculaceae</taxon>
        <taxon>Methanocalculus</taxon>
    </lineage>
</organism>
<reference evidence="3 4" key="1">
    <citation type="submission" date="2019-08" db="EMBL/GenBank/DDBJ databases">
        <authorList>
            <person name="Chen S.-C."/>
            <person name="Lai M.-C."/>
            <person name="You Y.-T."/>
        </authorList>
    </citation>
    <scope>NUCLEOTIDE SEQUENCE [LARGE SCALE GENOMIC DNA]</scope>
    <source>
        <strain evidence="3 4">P2F9704a</strain>
    </source>
</reference>
<dbReference type="InterPro" id="IPR012340">
    <property type="entry name" value="NA-bd_OB-fold"/>
</dbReference>
<evidence type="ECO:0000259" key="2">
    <source>
        <dbReference type="Pfam" id="PF01336"/>
    </source>
</evidence>
<name>A0ABD4TKF6_9EURY</name>
<dbReference type="Pfam" id="PF01336">
    <property type="entry name" value="tRNA_anti-codon"/>
    <property type="match status" value="1"/>
</dbReference>
<dbReference type="Proteomes" id="UP001524383">
    <property type="component" value="Unassembled WGS sequence"/>
</dbReference>
<feature type="domain" description="OB" evidence="2">
    <location>
        <begin position="80"/>
        <end position="158"/>
    </location>
</feature>
<dbReference type="GO" id="GO:0003677">
    <property type="term" value="F:DNA binding"/>
    <property type="evidence" value="ECO:0007669"/>
    <property type="project" value="UniProtKB-KW"/>
</dbReference>
<evidence type="ECO:0000313" key="4">
    <source>
        <dbReference type="Proteomes" id="UP001524383"/>
    </source>
</evidence>
<dbReference type="SUPFAM" id="SSF50249">
    <property type="entry name" value="Nucleic acid-binding proteins"/>
    <property type="match status" value="3"/>
</dbReference>
<protein>
    <recommendedName>
        <fullName evidence="2">OB domain-containing protein</fullName>
    </recommendedName>
</protein>
<dbReference type="PANTHER" id="PTHR13356:SF0">
    <property type="entry name" value="SOSS COMPLEX SUBUNIT B HOMOLOG"/>
    <property type="match status" value="1"/>
</dbReference>
<dbReference type="PANTHER" id="PTHR13356">
    <property type="entry name" value="OB FOLD NUCLEIC ACID BINDING PROTEIN-RELATED"/>
    <property type="match status" value="1"/>
</dbReference>
<gene>
    <name evidence="3" type="ORF">FTO68_03275</name>
</gene>
<evidence type="ECO:0000256" key="1">
    <source>
        <dbReference type="ARBA" id="ARBA00023125"/>
    </source>
</evidence>
<evidence type="ECO:0000313" key="3">
    <source>
        <dbReference type="EMBL" id="MCQ1538012.1"/>
    </source>
</evidence>
<keyword evidence="4" id="KW-1185">Reference proteome</keyword>
<keyword evidence="1" id="KW-0238">DNA-binding</keyword>
<dbReference type="InterPro" id="IPR004365">
    <property type="entry name" value="NA-bd_OB_tRNA"/>
</dbReference>
<accession>A0ABD4TKF6</accession>
<proteinExistence type="predicted"/>
<dbReference type="InterPro" id="IPR051231">
    <property type="entry name" value="SOSS-B"/>
</dbReference>
<dbReference type="EMBL" id="VOTZ01000005">
    <property type="protein sequence ID" value="MCQ1538012.1"/>
    <property type="molecule type" value="Genomic_DNA"/>
</dbReference>